<keyword evidence="4 8" id="KW-0472">Membrane</keyword>
<dbReference type="SUPFAM" id="SSF57667">
    <property type="entry name" value="beta-beta-alpha zinc fingers"/>
    <property type="match status" value="1"/>
</dbReference>
<feature type="transmembrane region" description="Helical" evidence="8">
    <location>
        <begin position="961"/>
        <end position="984"/>
    </location>
</feature>
<dbReference type="PROSITE" id="PS00379">
    <property type="entry name" value="CDP_ALCOHOL_P_TRANSF"/>
    <property type="match status" value="1"/>
</dbReference>
<dbReference type="InterPro" id="IPR014472">
    <property type="entry name" value="CHOPT"/>
</dbReference>
<feature type="transmembrane region" description="Helical" evidence="8">
    <location>
        <begin position="159"/>
        <end position="178"/>
    </location>
</feature>
<feature type="transmembrane region" description="Helical" evidence="8">
    <location>
        <begin position="325"/>
        <end position="343"/>
    </location>
</feature>
<dbReference type="PROSITE" id="PS50157">
    <property type="entry name" value="ZINC_FINGER_C2H2_2"/>
    <property type="match status" value="2"/>
</dbReference>
<feature type="compositionally biased region" description="Polar residues" evidence="7">
    <location>
        <begin position="870"/>
        <end position="879"/>
    </location>
</feature>
<feature type="transmembrane region" description="Helical" evidence="8">
    <location>
        <begin position="264"/>
        <end position="283"/>
    </location>
</feature>
<evidence type="ECO:0000313" key="10">
    <source>
        <dbReference type="EMBL" id="KAH9424707.1"/>
    </source>
</evidence>
<dbReference type="PANTHER" id="PTHR10414:SF71">
    <property type="entry name" value="FI05338P"/>
    <property type="match status" value="1"/>
</dbReference>
<feature type="region of interest" description="Disordered" evidence="7">
    <location>
        <begin position="431"/>
        <end position="494"/>
    </location>
</feature>
<dbReference type="InterPro" id="IPR013087">
    <property type="entry name" value="Znf_C2H2_type"/>
</dbReference>
<dbReference type="Gene3D" id="1.20.120.1760">
    <property type="match status" value="1"/>
</dbReference>
<keyword evidence="3 6" id="KW-0808">Transferase</keyword>
<feature type="transmembrane region" description="Helical" evidence="8">
    <location>
        <begin position="190"/>
        <end position="211"/>
    </location>
</feature>
<feature type="transmembrane region" description="Helical" evidence="8">
    <location>
        <begin position="231"/>
        <end position="252"/>
    </location>
</feature>
<evidence type="ECO:0000256" key="2">
    <source>
        <dbReference type="ARBA" id="ARBA00010441"/>
    </source>
</evidence>
<feature type="compositionally biased region" description="Low complexity" evidence="7">
    <location>
        <begin position="452"/>
        <end position="463"/>
    </location>
</feature>
<evidence type="ECO:0000256" key="1">
    <source>
        <dbReference type="ARBA" id="ARBA00004370"/>
    </source>
</evidence>
<evidence type="ECO:0000256" key="4">
    <source>
        <dbReference type="ARBA" id="ARBA00023136"/>
    </source>
</evidence>
<feature type="compositionally biased region" description="Polar residues" evidence="7">
    <location>
        <begin position="434"/>
        <end position="448"/>
    </location>
</feature>
<name>A0ABQ8JQM8_DERPT</name>
<reference evidence="10 11" key="2">
    <citation type="journal article" date="2022" name="Mol. Biol. Evol.">
        <title>Comparative Genomics Reveals Insights into the Divergent Evolution of Astigmatic Mites and Household Pest Adaptations.</title>
        <authorList>
            <person name="Xiong Q."/>
            <person name="Wan A.T."/>
            <person name="Liu X."/>
            <person name="Fung C.S."/>
            <person name="Xiao X."/>
            <person name="Malainual N."/>
            <person name="Hou J."/>
            <person name="Wang L."/>
            <person name="Wang M."/>
            <person name="Yang K.Y."/>
            <person name="Cui Y."/>
            <person name="Leung E.L."/>
            <person name="Nong W."/>
            <person name="Shin S.K."/>
            <person name="Au S.W."/>
            <person name="Jeong K.Y."/>
            <person name="Chew F.T."/>
            <person name="Hui J.H."/>
            <person name="Leung T.F."/>
            <person name="Tungtrongchitr A."/>
            <person name="Zhong N."/>
            <person name="Liu Z."/>
            <person name="Tsui S.K."/>
        </authorList>
    </citation>
    <scope>NUCLEOTIDE SEQUENCE [LARGE SCALE GENOMIC DNA]</scope>
    <source>
        <strain evidence="10">Derp</strain>
    </source>
</reference>
<dbReference type="InterPro" id="IPR048254">
    <property type="entry name" value="CDP_ALCOHOL_P_TRANSF_CS"/>
</dbReference>
<feature type="region of interest" description="Disordered" evidence="7">
    <location>
        <begin position="645"/>
        <end position="669"/>
    </location>
</feature>
<dbReference type="Pfam" id="PF01066">
    <property type="entry name" value="CDP-OH_P_transf"/>
    <property type="match status" value="1"/>
</dbReference>
<keyword evidence="5" id="KW-0862">Zinc</keyword>
<evidence type="ECO:0000256" key="7">
    <source>
        <dbReference type="SAM" id="MobiDB-lite"/>
    </source>
</evidence>
<evidence type="ECO:0000256" key="6">
    <source>
        <dbReference type="RuleBase" id="RU003750"/>
    </source>
</evidence>
<dbReference type="EMBL" id="NJHN03000027">
    <property type="protein sequence ID" value="KAH9424707.1"/>
    <property type="molecule type" value="Genomic_DNA"/>
</dbReference>
<feature type="transmembrane region" description="Helical" evidence="8">
    <location>
        <begin position="94"/>
        <end position="112"/>
    </location>
</feature>
<reference evidence="10 11" key="1">
    <citation type="journal article" date="2018" name="J. Allergy Clin. Immunol.">
        <title>High-quality assembly of Dermatophagoides pteronyssinus genome and transcriptome reveals a wide range of novel allergens.</title>
        <authorList>
            <person name="Liu X.Y."/>
            <person name="Yang K.Y."/>
            <person name="Wang M.Q."/>
            <person name="Kwok J.S."/>
            <person name="Zeng X."/>
            <person name="Yang Z."/>
            <person name="Xiao X.J."/>
            <person name="Lau C.P."/>
            <person name="Li Y."/>
            <person name="Huang Z.M."/>
            <person name="Ba J.G."/>
            <person name="Yim A.K."/>
            <person name="Ouyang C.Y."/>
            <person name="Ngai S.M."/>
            <person name="Chan T.F."/>
            <person name="Leung E.L."/>
            <person name="Liu L."/>
            <person name="Liu Z.G."/>
            <person name="Tsui S.K."/>
        </authorList>
    </citation>
    <scope>NUCLEOTIDE SEQUENCE [LARGE SCALE GENOMIC DNA]</scope>
    <source>
        <strain evidence="10">Derp</strain>
    </source>
</reference>
<feature type="region of interest" description="Disordered" evidence="7">
    <location>
        <begin position="821"/>
        <end position="879"/>
    </location>
</feature>
<keyword evidence="11" id="KW-1185">Reference proteome</keyword>
<proteinExistence type="inferred from homology"/>
<feature type="transmembrane region" description="Helical" evidence="8">
    <location>
        <begin position="55"/>
        <end position="74"/>
    </location>
</feature>
<dbReference type="InterPro" id="IPR036236">
    <property type="entry name" value="Znf_C2H2_sf"/>
</dbReference>
<dbReference type="InterPro" id="IPR000462">
    <property type="entry name" value="CDP-OH_P_trans"/>
</dbReference>
<protein>
    <submittedName>
        <fullName evidence="10">Phosphotransferase</fullName>
    </submittedName>
</protein>
<evidence type="ECO:0000259" key="9">
    <source>
        <dbReference type="PROSITE" id="PS50157"/>
    </source>
</evidence>
<feature type="domain" description="C2H2-type" evidence="9">
    <location>
        <begin position="495"/>
        <end position="522"/>
    </location>
</feature>
<keyword evidence="8" id="KW-0812">Transmembrane</keyword>
<dbReference type="Gene3D" id="3.30.160.60">
    <property type="entry name" value="Classic Zinc Finger"/>
    <property type="match status" value="2"/>
</dbReference>
<keyword evidence="8" id="KW-1133">Transmembrane helix</keyword>
<dbReference type="InterPro" id="IPR043130">
    <property type="entry name" value="CDP-OH_PTrfase_TM_dom"/>
</dbReference>
<comment type="caution">
    <text evidence="10">The sequence shown here is derived from an EMBL/GenBank/DDBJ whole genome shotgun (WGS) entry which is preliminary data.</text>
</comment>
<feature type="compositionally biased region" description="Low complexity" evidence="7">
    <location>
        <begin position="647"/>
        <end position="658"/>
    </location>
</feature>
<feature type="domain" description="C2H2-type" evidence="9">
    <location>
        <begin position="523"/>
        <end position="551"/>
    </location>
</feature>
<keyword evidence="5" id="KW-0479">Metal-binding</keyword>
<comment type="similarity">
    <text evidence="2 6">Belongs to the CDP-alcohol phosphatidyltransferase class-I family.</text>
</comment>
<feature type="compositionally biased region" description="Basic residues" evidence="7">
    <location>
        <begin position="585"/>
        <end position="598"/>
    </location>
</feature>
<dbReference type="SMART" id="SM00355">
    <property type="entry name" value="ZnF_C2H2"/>
    <property type="match status" value="2"/>
</dbReference>
<feature type="region of interest" description="Disordered" evidence="7">
    <location>
        <begin position="539"/>
        <end position="629"/>
    </location>
</feature>
<dbReference type="Proteomes" id="UP000887458">
    <property type="component" value="Unassembled WGS sequence"/>
</dbReference>
<feature type="transmembrane region" description="Helical" evidence="8">
    <location>
        <begin position="133"/>
        <end position="153"/>
    </location>
</feature>
<organism evidence="10 11">
    <name type="scientific">Dermatophagoides pteronyssinus</name>
    <name type="common">European house dust mite</name>
    <dbReference type="NCBI Taxonomy" id="6956"/>
    <lineage>
        <taxon>Eukaryota</taxon>
        <taxon>Metazoa</taxon>
        <taxon>Ecdysozoa</taxon>
        <taxon>Arthropoda</taxon>
        <taxon>Chelicerata</taxon>
        <taxon>Arachnida</taxon>
        <taxon>Acari</taxon>
        <taxon>Acariformes</taxon>
        <taxon>Sarcoptiformes</taxon>
        <taxon>Astigmata</taxon>
        <taxon>Psoroptidia</taxon>
        <taxon>Analgoidea</taxon>
        <taxon>Pyroglyphidae</taxon>
        <taxon>Dermatophagoidinae</taxon>
        <taxon>Dermatophagoides</taxon>
    </lineage>
</organism>
<sequence>MASIFNYKYLNYNHLKGFENYVYSSKDTSPLSKYVMHPFWNTVVKLVPMWLAPNVLTFVGFLMTAGNGLLLSVYDPEFYASSDSHPQSAPIPGWVWIVCAVFHFVAHTLDGIDGKHARRTRSSGPLGELMDHGMDSWTAFFIPFCIYSIFGRADYSKSPYAMHFIFWTIYITFYLSHWEKYNTGILYLPWSYDASQMALFLLYIITFSHGHQFWKFTVPILNLTSGELFEAISYVTSFLLSIPIAFYNVYTCQTPKQKTFYQSFRPLISLIGLFLISTLWATFSPMNIIDVDPRTFYFMVGTVFSNIACRLIVSQMSSTKCDLINWFLYPLLLSTLCAIFGSISDQQELRLLRINAIIYTVLHLHYAICIVRQMCHHFGIYCFSLDKPDQTIKSPEQENLEKMMNIVMDDNNGDELQNICHSNSNTLLTTTTTIPTSGTDKINDNSSHPPVDSTTTSTDSSSSYQIDKRKNNTNNSRKRPIKYRATKRPESERRFQCDQCESRFFTQKDVKRHMVVHTGVRNFPCPFCKQRFGRKDHLVRHAKKSHDQDTRSCKRRNTTTTSDNNNVQTETPATSTTSSSTLTKKSTKKASTGRKNSKPKQQQLRDNYQTTQPNNYSTALISTSSSSSSTTINNLQVNLIYFNNRDSTTSSSSSPTTTMPYGTRSLSNDNNNHPLINMFTHSTSTMPVGSSPTKIIYDDIVSAAADNSVPIITTTTPPSSTRNNYNNNHSVHFDNNYSQQQQQYCSPPQQDYTNLDFNSATISNITTTAVNYHADNATASGLQQCFPISQTKSSTTALNPNFQTDTPFCLPSLSNFKQPTTLSSSLRNCRPHSHPHQLPPLLPPPPILQPSHHHHHNQHLNSHVQHHLDSSNQSTGHTIEPSSSVNFNPIVFLMKMVKTQPGALTKLSLDMFYIQPQPCLKCLKLTVLVVGGGADDHDVDGFELWMIQVSMSQVSMMLMNIFYLGIIMTEIMVIIDGNCIDFIIMLKIITWRYC</sequence>
<dbReference type="PANTHER" id="PTHR10414">
    <property type="entry name" value="ETHANOLAMINEPHOSPHOTRANSFERASE"/>
    <property type="match status" value="1"/>
</dbReference>
<evidence type="ECO:0000256" key="3">
    <source>
        <dbReference type="ARBA" id="ARBA00022679"/>
    </source>
</evidence>
<gene>
    <name evidence="10" type="primary">EPT1</name>
    <name evidence="10" type="ORF">DERP_013936</name>
</gene>
<keyword evidence="5" id="KW-0863">Zinc-finger</keyword>
<feature type="compositionally biased region" description="Pro residues" evidence="7">
    <location>
        <begin position="837"/>
        <end position="848"/>
    </location>
</feature>
<evidence type="ECO:0000256" key="5">
    <source>
        <dbReference type="PROSITE-ProRule" id="PRU00042"/>
    </source>
</evidence>
<feature type="compositionally biased region" description="Basic residues" evidence="7">
    <location>
        <begin position="476"/>
        <end position="486"/>
    </location>
</feature>
<feature type="compositionally biased region" description="Polar residues" evidence="7">
    <location>
        <begin position="599"/>
        <end position="621"/>
    </location>
</feature>
<comment type="subcellular location">
    <subcellularLocation>
        <location evidence="1">Membrane</location>
    </subcellularLocation>
</comment>
<feature type="compositionally biased region" description="Low complexity" evidence="7">
    <location>
        <begin position="558"/>
        <end position="584"/>
    </location>
</feature>
<accession>A0ABQ8JQM8</accession>
<dbReference type="PROSITE" id="PS00028">
    <property type="entry name" value="ZINC_FINGER_C2H2_1"/>
    <property type="match status" value="2"/>
</dbReference>
<evidence type="ECO:0000313" key="11">
    <source>
        <dbReference type="Proteomes" id="UP000887458"/>
    </source>
</evidence>
<evidence type="ECO:0000256" key="8">
    <source>
        <dbReference type="SAM" id="Phobius"/>
    </source>
</evidence>
<feature type="transmembrane region" description="Helical" evidence="8">
    <location>
        <begin position="295"/>
        <end position="313"/>
    </location>
</feature>